<dbReference type="InterPro" id="IPR015943">
    <property type="entry name" value="WD40/YVTN_repeat-like_dom_sf"/>
</dbReference>
<accession>A0A1I0K0Y7</accession>
<protein>
    <submittedName>
        <fullName evidence="1">Uncharacterized protein</fullName>
    </submittedName>
</protein>
<comment type="caution">
    <text evidence="1">The sequence shown here is derived from an EMBL/GenBank/DDBJ whole genome shotgun (WGS) entry which is preliminary data.</text>
</comment>
<proteinExistence type="predicted"/>
<evidence type="ECO:0000313" key="2">
    <source>
        <dbReference type="Proteomes" id="UP000182121"/>
    </source>
</evidence>
<name>A0A1I0K0Y7_9FIRM</name>
<organism evidence="1 2">
    <name type="scientific">Enterocloster clostridioformis</name>
    <dbReference type="NCBI Taxonomy" id="1531"/>
    <lineage>
        <taxon>Bacteria</taxon>
        <taxon>Bacillati</taxon>
        <taxon>Bacillota</taxon>
        <taxon>Clostridia</taxon>
        <taxon>Lachnospirales</taxon>
        <taxon>Lachnospiraceae</taxon>
        <taxon>Enterocloster</taxon>
    </lineage>
</organism>
<reference evidence="1 2" key="1">
    <citation type="submission" date="2016-10" db="EMBL/GenBank/DDBJ databases">
        <authorList>
            <person name="Varghese N."/>
            <person name="Submissions S."/>
        </authorList>
    </citation>
    <scope>NUCLEOTIDE SEQUENCE [LARGE SCALE GENOMIC DNA]</scope>
    <source>
        <strain evidence="1 2">NLAE-zl-C196</strain>
    </source>
</reference>
<dbReference type="SUPFAM" id="SSF82171">
    <property type="entry name" value="DPP6 N-terminal domain-like"/>
    <property type="match status" value="1"/>
</dbReference>
<dbReference type="AlphaFoldDB" id="A0A1I0K0Y7"/>
<sequence length="420" mass="49385">MGIKNKVKRVIGNKNISNLKCVRGVCRYCKYKVRDKSNYKIQDADWTLWKEYQEPDKHVFFGYYDIQQLNNNQERALFTKISLNADTRKDNAELFWSDLINGEEHYISQTSAWCWQQGSRLRWHPENDAVVLFNDVLENEYITRVWNIETNTEIKKYSRALYDITPDMKYGFSLNYSRLQRLRPGYGYNKLPDETIDVMAPDNDGLFRVNLETNEIELLVSLHDLSEMSPESIDLWNYINHISVSPSGKRLIFFHIWTPSVTSRWRVALYSINTDGTELKCLEKDYRASHYCWMNDDQILITAGGFSNKESRYIIYDILSGKRKLLNGEMFKYDGHPTVSSDKKTFITDTYPIGNSRQILYSGSVENGECRPILDLFSNPRMFEEKRCDLHPRVTRDGKYISIDTTYRKGKRSVIILKKQ</sequence>
<dbReference type="Gene3D" id="2.130.10.10">
    <property type="entry name" value="YVTN repeat-like/Quinoprotein amine dehydrogenase"/>
    <property type="match status" value="1"/>
</dbReference>
<dbReference type="Proteomes" id="UP000182121">
    <property type="component" value="Unassembled WGS sequence"/>
</dbReference>
<evidence type="ECO:0000313" key="1">
    <source>
        <dbReference type="EMBL" id="SEU16312.1"/>
    </source>
</evidence>
<dbReference type="EMBL" id="FOIO01000076">
    <property type="protein sequence ID" value="SEU16312.1"/>
    <property type="molecule type" value="Genomic_DNA"/>
</dbReference>
<dbReference type="RefSeq" id="WP_074664293.1">
    <property type="nucleotide sequence ID" value="NZ_FOIO01000076.1"/>
</dbReference>
<gene>
    <name evidence="1" type="ORF">SAMN05216521_10763</name>
</gene>